<dbReference type="EMBL" id="JBCLYO010000012">
    <property type="protein sequence ID" value="KAL0084322.1"/>
    <property type="molecule type" value="Genomic_DNA"/>
</dbReference>
<accession>A0ABR3B0C8</accession>
<dbReference type="SUPFAM" id="SSF54001">
    <property type="entry name" value="Cysteine proteinases"/>
    <property type="match status" value="1"/>
</dbReference>
<organism evidence="3 4">
    <name type="scientific">Phycomyces blakesleeanus</name>
    <dbReference type="NCBI Taxonomy" id="4837"/>
    <lineage>
        <taxon>Eukaryota</taxon>
        <taxon>Fungi</taxon>
        <taxon>Fungi incertae sedis</taxon>
        <taxon>Mucoromycota</taxon>
        <taxon>Mucoromycotina</taxon>
        <taxon>Mucoromycetes</taxon>
        <taxon>Mucorales</taxon>
        <taxon>Phycomycetaceae</taxon>
        <taxon>Phycomyces</taxon>
    </lineage>
</organism>
<feature type="compositionally biased region" description="Basic and acidic residues" evidence="1">
    <location>
        <begin position="342"/>
        <end position="387"/>
    </location>
</feature>
<reference evidence="3 4" key="1">
    <citation type="submission" date="2024-04" db="EMBL/GenBank/DDBJ databases">
        <title>Symmetric and asymmetric DNA N6-adenine methylation regulates different biological responses in Mucorales.</title>
        <authorList>
            <consortium name="Lawrence Berkeley National Laboratory"/>
            <person name="Lax C."/>
            <person name="Mondo S.J."/>
            <person name="Osorio-Concepcion M."/>
            <person name="Muszewska A."/>
            <person name="Corrochano-Luque M."/>
            <person name="Gutierrez G."/>
            <person name="Riley R."/>
            <person name="Lipzen A."/>
            <person name="Guo J."/>
            <person name="Hundley H."/>
            <person name="Amirebrahimi M."/>
            <person name="Ng V."/>
            <person name="Lorenzo-Gutierrez D."/>
            <person name="Binder U."/>
            <person name="Yang J."/>
            <person name="Song Y."/>
            <person name="Canovas D."/>
            <person name="Navarro E."/>
            <person name="Freitag M."/>
            <person name="Gabaldon T."/>
            <person name="Grigoriev I.V."/>
            <person name="Corrochano L.M."/>
            <person name="Nicolas F.E."/>
            <person name="Garre V."/>
        </authorList>
    </citation>
    <scope>NUCLEOTIDE SEQUENCE [LARGE SCALE GENOMIC DNA]</scope>
    <source>
        <strain evidence="3 4">L51</strain>
    </source>
</reference>
<dbReference type="Gene3D" id="3.90.70.80">
    <property type="match status" value="1"/>
</dbReference>
<feature type="domain" description="OTU" evidence="2">
    <location>
        <begin position="45"/>
        <end position="175"/>
    </location>
</feature>
<feature type="region of interest" description="Disordered" evidence="1">
    <location>
        <begin position="342"/>
        <end position="397"/>
    </location>
</feature>
<evidence type="ECO:0000313" key="3">
    <source>
        <dbReference type="EMBL" id="KAL0084322.1"/>
    </source>
</evidence>
<evidence type="ECO:0000259" key="2">
    <source>
        <dbReference type="PROSITE" id="PS50802"/>
    </source>
</evidence>
<evidence type="ECO:0000313" key="4">
    <source>
        <dbReference type="Proteomes" id="UP001448207"/>
    </source>
</evidence>
<keyword evidence="4" id="KW-1185">Reference proteome</keyword>
<dbReference type="PROSITE" id="PS50802">
    <property type="entry name" value="OTU"/>
    <property type="match status" value="1"/>
</dbReference>
<dbReference type="PANTHER" id="PTHR12419">
    <property type="entry name" value="OTU DOMAIN CONTAINING PROTEIN"/>
    <property type="match status" value="1"/>
</dbReference>
<dbReference type="InterPro" id="IPR050704">
    <property type="entry name" value="Peptidase_C85-like"/>
</dbReference>
<dbReference type="PANTHER" id="PTHR12419:SF7">
    <property type="entry name" value="OTU DOMAIN-CONTAINING PROTEIN 3"/>
    <property type="match status" value="1"/>
</dbReference>
<dbReference type="InterPro" id="IPR038765">
    <property type="entry name" value="Papain-like_cys_pep_sf"/>
</dbReference>
<sequence>MAKGKAKQEKKEIAKTSTKLKRSRNPGLYEDGFGDLNAQLRTLQLCTKDIAGDGNCLFRALSDQYYGSDRKHKEIRQEVCRYMCDHEDDFKYFVEDDRSFKDHVRCMESNGTYGGNMELVAFARLFNVNIKVYQPGLIYIIPGTDGVDEYDTDNGMLTLHIAYHSWEHYSSIRNILGPHTGPPEIEGSFLSDVYSNVKNEDEEDEESNGAHNSKEKVVQDACPDATTRQIRRLLRKFKGDPDKVIDHLYDMPKDDFSEEMPKDLAQSSNKVDEILIPQLKSRSSLEEKEIEEIDLCDEEGKSDLNVTLPKDLVVKENKIENLDESNISTEIISKPVDSTKSRVLSARERKQLAKREQKEKRLAKKRESAAKVLEKHKGNTQAPKEDGLENSMKQLFI</sequence>
<dbReference type="CDD" id="cd22756">
    <property type="entry name" value="OTU_OTUD3-like"/>
    <property type="match status" value="1"/>
</dbReference>
<protein>
    <recommendedName>
        <fullName evidence="2">OTU domain-containing protein</fullName>
    </recommendedName>
</protein>
<dbReference type="Proteomes" id="UP001448207">
    <property type="component" value="Unassembled WGS sequence"/>
</dbReference>
<feature type="region of interest" description="Disordered" evidence="1">
    <location>
        <begin position="1"/>
        <end position="26"/>
    </location>
</feature>
<feature type="region of interest" description="Disordered" evidence="1">
    <location>
        <begin position="197"/>
        <end position="216"/>
    </location>
</feature>
<feature type="compositionally biased region" description="Basic and acidic residues" evidence="1">
    <location>
        <begin position="1"/>
        <end position="14"/>
    </location>
</feature>
<comment type="caution">
    <text evidence="3">The sequence shown here is derived from an EMBL/GenBank/DDBJ whole genome shotgun (WGS) entry which is preliminary data.</text>
</comment>
<name>A0ABR3B0C8_PHYBL</name>
<proteinExistence type="predicted"/>
<dbReference type="InterPro" id="IPR003323">
    <property type="entry name" value="OTU_dom"/>
</dbReference>
<dbReference type="Pfam" id="PF02338">
    <property type="entry name" value="OTU"/>
    <property type="match status" value="1"/>
</dbReference>
<evidence type="ECO:0000256" key="1">
    <source>
        <dbReference type="SAM" id="MobiDB-lite"/>
    </source>
</evidence>
<gene>
    <name evidence="3" type="ORF">J3Q64DRAFT_1835813</name>
</gene>